<evidence type="ECO:0000313" key="3">
    <source>
        <dbReference type="EMBL" id="ACJ29125.1"/>
    </source>
</evidence>
<gene>
    <name evidence="3" type="ordered locus">swp_2381</name>
</gene>
<dbReference type="HOGENOM" id="CLU_1433582_0_0_6"/>
<feature type="signal peptide" evidence="1">
    <location>
        <begin position="1"/>
        <end position="29"/>
    </location>
</feature>
<evidence type="ECO:0000256" key="1">
    <source>
        <dbReference type="SAM" id="SignalP"/>
    </source>
</evidence>
<keyword evidence="1" id="KW-0732">Signal</keyword>
<protein>
    <recommendedName>
        <fullName evidence="2">DUF4440 domain-containing protein</fullName>
    </recommendedName>
</protein>
<proteinExistence type="predicted"/>
<feature type="domain" description="DUF4440" evidence="2">
    <location>
        <begin position="37"/>
        <end position="153"/>
    </location>
</feature>
<evidence type="ECO:0000313" key="4">
    <source>
        <dbReference type="Proteomes" id="UP000000753"/>
    </source>
</evidence>
<dbReference type="Gene3D" id="3.10.450.50">
    <property type="match status" value="1"/>
</dbReference>
<dbReference type="eggNOG" id="COG4319">
    <property type="taxonomic scope" value="Bacteria"/>
</dbReference>
<name>B8CM68_SHEPW</name>
<dbReference type="KEGG" id="swp:swp_2381"/>
<dbReference type="InterPro" id="IPR027843">
    <property type="entry name" value="DUF4440"/>
</dbReference>
<dbReference type="Pfam" id="PF14534">
    <property type="entry name" value="DUF4440"/>
    <property type="match status" value="1"/>
</dbReference>
<dbReference type="AlphaFoldDB" id="B8CM68"/>
<feature type="chain" id="PRO_5002870086" description="DUF4440 domain-containing protein" evidence="1">
    <location>
        <begin position="30"/>
        <end position="199"/>
    </location>
</feature>
<dbReference type="Proteomes" id="UP000000753">
    <property type="component" value="Chromosome"/>
</dbReference>
<organism evidence="3 4">
    <name type="scientific">Shewanella piezotolerans (strain WP3 / JCM 13877)</name>
    <dbReference type="NCBI Taxonomy" id="225849"/>
    <lineage>
        <taxon>Bacteria</taxon>
        <taxon>Pseudomonadati</taxon>
        <taxon>Pseudomonadota</taxon>
        <taxon>Gammaproteobacteria</taxon>
        <taxon>Alteromonadales</taxon>
        <taxon>Shewanellaceae</taxon>
        <taxon>Shewanella</taxon>
    </lineage>
</organism>
<dbReference type="STRING" id="225849.swp_2381"/>
<keyword evidence="4" id="KW-1185">Reference proteome</keyword>
<reference evidence="3 4" key="1">
    <citation type="journal article" date="2008" name="PLoS ONE">
        <title>Environmental adaptation: genomic analysis of the piezotolerant and psychrotolerant deep-sea iron reducing bacterium Shewanella piezotolerans WP3.</title>
        <authorList>
            <person name="Wang F."/>
            <person name="Wang J."/>
            <person name="Jian H."/>
            <person name="Zhang B."/>
            <person name="Li S."/>
            <person name="Wang F."/>
            <person name="Zeng X."/>
            <person name="Gao L."/>
            <person name="Bartlett D.H."/>
            <person name="Yu J."/>
            <person name="Hu S."/>
            <person name="Xiao X."/>
        </authorList>
    </citation>
    <scope>NUCLEOTIDE SEQUENCE [LARGE SCALE GENOMIC DNA]</scope>
    <source>
        <strain evidence="4">WP3 / JCM 13877</strain>
    </source>
</reference>
<dbReference type="InterPro" id="IPR032710">
    <property type="entry name" value="NTF2-like_dom_sf"/>
</dbReference>
<accession>B8CM68</accession>
<evidence type="ECO:0000259" key="2">
    <source>
        <dbReference type="Pfam" id="PF14534"/>
    </source>
</evidence>
<dbReference type="SUPFAM" id="SSF54427">
    <property type="entry name" value="NTF2-like"/>
    <property type="match status" value="1"/>
</dbReference>
<sequence>MKPHMFKKATNRLMLVICLYFSAMGIAFANDNEALNELYDHFNEAFNELDVSRLQSIYSEDACYIPESQGEEITVGRDNIVELYKTFFGKIKHKNAKIEVDFRVIERNIEGSSATDIGYYLIRFHPSIDAGEPVSEFAGKFVTVSKKKADGKWYLTVDTNNRAEASFYFNAKPSSNLYYGRQFSALNSFDKPQVDDKPK</sequence>
<dbReference type="EMBL" id="CP000472">
    <property type="protein sequence ID" value="ACJ29125.1"/>
    <property type="molecule type" value="Genomic_DNA"/>
</dbReference>